<evidence type="ECO:0000313" key="16">
    <source>
        <dbReference type="EMBL" id="RAR63121.1"/>
    </source>
</evidence>
<comment type="catalytic activity">
    <reaction evidence="1">
        <text>ATP + protein L-histidine = ADP + protein N-phospho-L-histidine.</text>
        <dbReference type="EC" id="2.7.13.3"/>
    </reaction>
</comment>
<evidence type="ECO:0000259" key="15">
    <source>
        <dbReference type="PROSITE" id="PS50113"/>
    </source>
</evidence>
<dbReference type="InterPro" id="IPR013656">
    <property type="entry name" value="PAS_4"/>
</dbReference>
<dbReference type="InterPro" id="IPR003594">
    <property type="entry name" value="HATPase_dom"/>
</dbReference>
<dbReference type="PROSITE" id="PS50112">
    <property type="entry name" value="PAS"/>
    <property type="match status" value="1"/>
</dbReference>
<dbReference type="SUPFAM" id="SSF52172">
    <property type="entry name" value="CheY-like"/>
    <property type="match status" value="1"/>
</dbReference>
<dbReference type="InterPro" id="IPR035965">
    <property type="entry name" value="PAS-like_dom_sf"/>
</dbReference>
<dbReference type="Pfam" id="PF13185">
    <property type="entry name" value="GAF_2"/>
    <property type="match status" value="1"/>
</dbReference>
<evidence type="ECO:0000256" key="2">
    <source>
        <dbReference type="ARBA" id="ARBA00004370"/>
    </source>
</evidence>
<reference evidence="16 17" key="1">
    <citation type="submission" date="2018-06" db="EMBL/GenBank/DDBJ databases">
        <title>Comparative analysis of microorganisms from saline springs in Andes Mountain Range, Colombia.</title>
        <authorList>
            <person name="Rubin E."/>
        </authorList>
    </citation>
    <scope>NUCLEOTIDE SEQUENCE [LARGE SCALE GENOMIC DNA]</scope>
    <source>
        <strain evidence="16 17">USBA-857</strain>
    </source>
</reference>
<accession>A0A328XVF6</accession>
<keyword evidence="10" id="KW-0472">Membrane</keyword>
<dbReference type="PROSITE" id="PS50109">
    <property type="entry name" value="HIS_KIN"/>
    <property type="match status" value="1"/>
</dbReference>
<dbReference type="NCBIfam" id="TIGR00229">
    <property type="entry name" value="sensory_box"/>
    <property type="match status" value="1"/>
</dbReference>
<dbReference type="SMART" id="SM00388">
    <property type="entry name" value="HisKA"/>
    <property type="match status" value="1"/>
</dbReference>
<dbReference type="Gene3D" id="3.30.450.40">
    <property type="match status" value="1"/>
</dbReference>
<dbReference type="SUPFAM" id="SSF55781">
    <property type="entry name" value="GAF domain-like"/>
    <property type="match status" value="1"/>
</dbReference>
<keyword evidence="5" id="KW-0808">Transferase</keyword>
<dbReference type="EC" id="2.7.13.3" evidence="3"/>
<dbReference type="Gene3D" id="1.10.287.130">
    <property type="match status" value="1"/>
</dbReference>
<dbReference type="SUPFAM" id="SSF55874">
    <property type="entry name" value="ATPase domain of HSP90 chaperone/DNA topoisomerase II/histidine kinase"/>
    <property type="match status" value="1"/>
</dbReference>
<evidence type="ECO:0000256" key="6">
    <source>
        <dbReference type="ARBA" id="ARBA00022741"/>
    </source>
</evidence>
<dbReference type="InterPro" id="IPR001610">
    <property type="entry name" value="PAC"/>
</dbReference>
<dbReference type="InterPro" id="IPR000700">
    <property type="entry name" value="PAS-assoc_C"/>
</dbReference>
<keyword evidence="7" id="KW-0418">Kinase</keyword>
<dbReference type="GO" id="GO:0006355">
    <property type="term" value="P:regulation of DNA-templated transcription"/>
    <property type="evidence" value="ECO:0007669"/>
    <property type="project" value="InterPro"/>
</dbReference>
<dbReference type="Gene3D" id="3.40.50.2300">
    <property type="match status" value="1"/>
</dbReference>
<comment type="caution">
    <text evidence="16">The sequence shown here is derived from an EMBL/GenBank/DDBJ whole genome shotgun (WGS) entry which is preliminary data.</text>
</comment>
<dbReference type="SMART" id="SM00448">
    <property type="entry name" value="REC"/>
    <property type="match status" value="1"/>
</dbReference>
<dbReference type="InterPro" id="IPR001789">
    <property type="entry name" value="Sig_transdc_resp-reg_receiver"/>
</dbReference>
<dbReference type="SMART" id="SM00091">
    <property type="entry name" value="PAS"/>
    <property type="match status" value="2"/>
</dbReference>
<sequence>MTHPDSPDSDARRLTELEEIARRYEALVEEAPTGIVRIDRQGIIQEVNPFALSLLGYAHEAIIGKNVACLMASSTGHQHDDFLARYLAGGAPRIVGIGREVEAQHRDGHAIPVHLAVNVLHDEQGEISEFLGILTDLTEIHSVRQDIVRERALLRAILDGSKDPIYARSTRGRYLTANSACFAHLGLYAPPKDPQDIEAHLPTPIAERLAAAEQSVMRQGEPERFILPPLNDTVFDVTVSPLRDAKGTIRGTVGVAHDITSAQRQAALLKVLHQGITDYQALMSGERLWEFLMDGLRELTGSDYALIGEVIKVDKHPALKIHAITDLSWSEESKALMLRLRSGDMTLDNPNSLLGRVFAHGETVMTNDLASHPHRGGFPSGHPAIHNYLGVPIHDGDQVIGMYAIANSPQRFDEALLDWLEPFTATCALLINFYRQQAQRENIIAELATARDQAEKANLAKSDFLSSMSHELRTPLNAILGFAQLLANSRKAPLNERQQRQVHQIEKSGHHLLGLINEVLDLAKIEAGHLQLSLEPLSLGSLIVDARDTLAGIAENAGIKLMARSPEPDIAVIADYTRTKQVLLNLMSNAIKYNREAGHVKLYVTLIDSRVRVTVSDTGHGIPTEHQAELFEPFQRLTAEHSAIEGTGIGLAITRELVVHMQGSIGVDSTPGEGSDFWFELPLAVNGAAKEHDASPDANETNTRLTGHRLLYIEDNPANQRLMEDIIEDLEGFSLQVVPSAEVGLELIRHCPPDLVLMDLHLPGMDGYQALAVLRQSTEHADLPVIALSANAMACDQQPGQKAGFDAYLTKPLDLGTFSETLARLLS</sequence>
<dbReference type="Proteomes" id="UP000249700">
    <property type="component" value="Unassembled WGS sequence"/>
</dbReference>
<dbReference type="RefSeq" id="WP_112054292.1">
    <property type="nucleotide sequence ID" value="NZ_QLSX01000003.1"/>
</dbReference>
<dbReference type="GO" id="GO:0005524">
    <property type="term" value="F:ATP binding"/>
    <property type="evidence" value="ECO:0007669"/>
    <property type="project" value="UniProtKB-KW"/>
</dbReference>
<dbReference type="InterPro" id="IPR036097">
    <property type="entry name" value="HisK_dim/P_sf"/>
</dbReference>
<dbReference type="SMART" id="SM00065">
    <property type="entry name" value="GAF"/>
    <property type="match status" value="1"/>
</dbReference>
<dbReference type="Pfam" id="PF00072">
    <property type="entry name" value="Response_reg"/>
    <property type="match status" value="1"/>
</dbReference>
<dbReference type="Pfam" id="PF00512">
    <property type="entry name" value="HisKA"/>
    <property type="match status" value="1"/>
</dbReference>
<dbReference type="InterPro" id="IPR011006">
    <property type="entry name" value="CheY-like_superfamily"/>
</dbReference>
<dbReference type="GO" id="GO:0000155">
    <property type="term" value="F:phosphorelay sensor kinase activity"/>
    <property type="evidence" value="ECO:0007669"/>
    <property type="project" value="InterPro"/>
</dbReference>
<dbReference type="CDD" id="cd16922">
    <property type="entry name" value="HATPase_EvgS-ArcB-TorS-like"/>
    <property type="match status" value="1"/>
</dbReference>
<dbReference type="FunFam" id="1.10.287.130:FF:000038">
    <property type="entry name" value="Sensory transduction histidine kinase"/>
    <property type="match status" value="1"/>
</dbReference>
<evidence type="ECO:0000256" key="9">
    <source>
        <dbReference type="ARBA" id="ARBA00023012"/>
    </source>
</evidence>
<proteinExistence type="predicted"/>
<dbReference type="InterPro" id="IPR036890">
    <property type="entry name" value="HATPase_C_sf"/>
</dbReference>
<comment type="subcellular location">
    <subcellularLocation>
        <location evidence="2">Membrane</location>
    </subcellularLocation>
</comment>
<evidence type="ECO:0000259" key="13">
    <source>
        <dbReference type="PROSITE" id="PS50110"/>
    </source>
</evidence>
<dbReference type="InterPro" id="IPR000014">
    <property type="entry name" value="PAS"/>
</dbReference>
<evidence type="ECO:0000256" key="7">
    <source>
        <dbReference type="ARBA" id="ARBA00022777"/>
    </source>
</evidence>
<evidence type="ECO:0000256" key="5">
    <source>
        <dbReference type="ARBA" id="ARBA00022679"/>
    </source>
</evidence>
<dbReference type="GO" id="GO:0005886">
    <property type="term" value="C:plasma membrane"/>
    <property type="evidence" value="ECO:0007669"/>
    <property type="project" value="UniProtKB-ARBA"/>
</dbReference>
<dbReference type="PROSITE" id="PS50113">
    <property type="entry name" value="PAC"/>
    <property type="match status" value="1"/>
</dbReference>
<dbReference type="CDD" id="cd00130">
    <property type="entry name" value="PAS"/>
    <property type="match status" value="1"/>
</dbReference>
<dbReference type="EMBL" id="QLSX01000003">
    <property type="protein sequence ID" value="RAR63121.1"/>
    <property type="molecule type" value="Genomic_DNA"/>
</dbReference>
<evidence type="ECO:0000313" key="17">
    <source>
        <dbReference type="Proteomes" id="UP000249700"/>
    </source>
</evidence>
<dbReference type="FunFam" id="3.30.565.10:FF:000006">
    <property type="entry name" value="Sensor histidine kinase WalK"/>
    <property type="match status" value="1"/>
</dbReference>
<dbReference type="Pfam" id="PF00989">
    <property type="entry name" value="PAS"/>
    <property type="match status" value="1"/>
</dbReference>
<evidence type="ECO:0000256" key="10">
    <source>
        <dbReference type="ARBA" id="ARBA00023136"/>
    </source>
</evidence>
<dbReference type="SMART" id="SM00086">
    <property type="entry name" value="PAC"/>
    <property type="match status" value="2"/>
</dbReference>
<keyword evidence="8" id="KW-0067">ATP-binding</keyword>
<dbReference type="SUPFAM" id="SSF55785">
    <property type="entry name" value="PYP-like sensor domain (PAS domain)"/>
    <property type="match status" value="2"/>
</dbReference>
<dbReference type="InterPro" id="IPR013767">
    <property type="entry name" value="PAS_fold"/>
</dbReference>
<gene>
    <name evidence="16" type="ORF">BCL93_103354</name>
</gene>
<feature type="domain" description="Response regulatory" evidence="13">
    <location>
        <begin position="709"/>
        <end position="826"/>
    </location>
</feature>
<dbReference type="PRINTS" id="PR00344">
    <property type="entry name" value="BCTRLSENSOR"/>
</dbReference>
<keyword evidence="6" id="KW-0547">Nucleotide-binding</keyword>
<name>A0A328XVF6_9GAMM</name>
<dbReference type="InterPro" id="IPR003018">
    <property type="entry name" value="GAF"/>
</dbReference>
<feature type="domain" description="PAC" evidence="15">
    <location>
        <begin position="97"/>
        <end position="149"/>
    </location>
</feature>
<evidence type="ECO:0000256" key="8">
    <source>
        <dbReference type="ARBA" id="ARBA00022840"/>
    </source>
</evidence>
<evidence type="ECO:0000256" key="1">
    <source>
        <dbReference type="ARBA" id="ARBA00000085"/>
    </source>
</evidence>
<dbReference type="InterPro" id="IPR004358">
    <property type="entry name" value="Sig_transdc_His_kin-like_C"/>
</dbReference>
<organism evidence="16 17">
    <name type="scientific">Onishia taeanensis</name>
    <dbReference type="NCBI Taxonomy" id="284577"/>
    <lineage>
        <taxon>Bacteria</taxon>
        <taxon>Pseudomonadati</taxon>
        <taxon>Pseudomonadota</taxon>
        <taxon>Gammaproteobacteria</taxon>
        <taxon>Oceanospirillales</taxon>
        <taxon>Halomonadaceae</taxon>
        <taxon>Onishia</taxon>
    </lineage>
</organism>
<dbReference type="CDD" id="cd00082">
    <property type="entry name" value="HisKA"/>
    <property type="match status" value="1"/>
</dbReference>
<protein>
    <recommendedName>
        <fullName evidence="3">histidine kinase</fullName>
        <ecNumber evidence="3">2.7.13.3</ecNumber>
    </recommendedName>
</protein>
<dbReference type="Gene3D" id="3.30.565.10">
    <property type="entry name" value="Histidine kinase-like ATPase, C-terminal domain"/>
    <property type="match status" value="1"/>
</dbReference>
<evidence type="ECO:0000259" key="12">
    <source>
        <dbReference type="PROSITE" id="PS50109"/>
    </source>
</evidence>
<feature type="modified residue" description="4-aspartylphosphate" evidence="11">
    <location>
        <position position="759"/>
    </location>
</feature>
<dbReference type="Pfam" id="PF02518">
    <property type="entry name" value="HATPase_c"/>
    <property type="match status" value="1"/>
</dbReference>
<feature type="domain" description="PAS" evidence="14">
    <location>
        <begin position="20"/>
        <end position="66"/>
    </location>
</feature>
<dbReference type="OrthoDB" id="9797243at2"/>
<keyword evidence="9" id="KW-0902">Two-component regulatory system</keyword>
<evidence type="ECO:0000256" key="11">
    <source>
        <dbReference type="PROSITE-ProRule" id="PRU00169"/>
    </source>
</evidence>
<dbReference type="PANTHER" id="PTHR43047">
    <property type="entry name" value="TWO-COMPONENT HISTIDINE PROTEIN KINASE"/>
    <property type="match status" value="1"/>
</dbReference>
<dbReference type="Pfam" id="PF08448">
    <property type="entry name" value="PAS_4"/>
    <property type="match status" value="1"/>
</dbReference>
<dbReference type="InterPro" id="IPR005467">
    <property type="entry name" value="His_kinase_dom"/>
</dbReference>
<dbReference type="SUPFAM" id="SSF47384">
    <property type="entry name" value="Homodimeric domain of signal transducing histidine kinase"/>
    <property type="match status" value="1"/>
</dbReference>
<evidence type="ECO:0000259" key="14">
    <source>
        <dbReference type="PROSITE" id="PS50112"/>
    </source>
</evidence>
<dbReference type="InterPro" id="IPR029016">
    <property type="entry name" value="GAF-like_dom_sf"/>
</dbReference>
<dbReference type="AlphaFoldDB" id="A0A328XVF6"/>
<evidence type="ECO:0000256" key="3">
    <source>
        <dbReference type="ARBA" id="ARBA00012438"/>
    </source>
</evidence>
<keyword evidence="4 11" id="KW-0597">Phosphoprotein</keyword>
<dbReference type="Gene3D" id="3.30.450.20">
    <property type="entry name" value="PAS domain"/>
    <property type="match status" value="2"/>
</dbReference>
<feature type="domain" description="Histidine kinase" evidence="12">
    <location>
        <begin position="467"/>
        <end position="685"/>
    </location>
</feature>
<dbReference type="SMART" id="SM00387">
    <property type="entry name" value="HATPase_c"/>
    <property type="match status" value="1"/>
</dbReference>
<dbReference type="InterPro" id="IPR003661">
    <property type="entry name" value="HisK_dim/P_dom"/>
</dbReference>
<evidence type="ECO:0000256" key="4">
    <source>
        <dbReference type="ARBA" id="ARBA00022553"/>
    </source>
</evidence>
<dbReference type="PROSITE" id="PS50110">
    <property type="entry name" value="RESPONSE_REGULATORY"/>
    <property type="match status" value="1"/>
</dbReference>